<evidence type="ECO:0000313" key="7">
    <source>
        <dbReference type="Proteomes" id="UP000228987"/>
    </source>
</evidence>
<dbReference type="EMBL" id="NVWI01000016">
    <property type="protein sequence ID" value="PCJ39285.1"/>
    <property type="molecule type" value="Genomic_DNA"/>
</dbReference>
<dbReference type="Pfam" id="PF00355">
    <property type="entry name" value="Rieske"/>
    <property type="match status" value="1"/>
</dbReference>
<evidence type="ECO:0000256" key="1">
    <source>
        <dbReference type="ARBA" id="ARBA00022714"/>
    </source>
</evidence>
<proteinExistence type="predicted"/>
<reference evidence="7" key="1">
    <citation type="submission" date="2017-08" db="EMBL/GenBank/DDBJ databases">
        <title>A dynamic microbial community with high functional redundancy inhabits the cold, oxic subseafloor aquifer.</title>
        <authorList>
            <person name="Tully B.J."/>
            <person name="Wheat C.G."/>
            <person name="Glazer B.T."/>
            <person name="Huber J.A."/>
        </authorList>
    </citation>
    <scope>NUCLEOTIDE SEQUENCE [LARGE SCALE GENOMIC DNA]</scope>
</reference>
<evidence type="ECO:0000256" key="3">
    <source>
        <dbReference type="ARBA" id="ARBA00023004"/>
    </source>
</evidence>
<dbReference type="PROSITE" id="PS51296">
    <property type="entry name" value="RIESKE"/>
    <property type="match status" value="1"/>
</dbReference>
<keyword evidence="1" id="KW-0001">2Fe-2S</keyword>
<keyword evidence="2" id="KW-0479">Metal-binding</keyword>
<dbReference type="GO" id="GO:0051537">
    <property type="term" value="F:2 iron, 2 sulfur cluster binding"/>
    <property type="evidence" value="ECO:0007669"/>
    <property type="project" value="UniProtKB-KW"/>
</dbReference>
<evidence type="ECO:0000256" key="4">
    <source>
        <dbReference type="ARBA" id="ARBA00023014"/>
    </source>
</evidence>
<gene>
    <name evidence="6" type="ORF">COA71_14290</name>
</gene>
<sequence length="125" mass="14499">MRRWHEERNVPPTGTELCRVDDILPGDTREVNFSSESKYPFNLFIYNDEGILRCYLNRCPHFQIKLNLDPGKFLNLDRTMFMCQHHMGKFRIHDGFCTEGPPQGSKLEIVPININDGIAYLGSPI</sequence>
<name>A0A2A5C6S1_9GAMM</name>
<evidence type="ECO:0000313" key="6">
    <source>
        <dbReference type="EMBL" id="PCJ39285.1"/>
    </source>
</evidence>
<dbReference type="InterPro" id="IPR036922">
    <property type="entry name" value="Rieske_2Fe-2S_sf"/>
</dbReference>
<protein>
    <submittedName>
        <fullName evidence="6">(2Fe-2S)-binding protein</fullName>
    </submittedName>
</protein>
<evidence type="ECO:0000259" key="5">
    <source>
        <dbReference type="PROSITE" id="PS51296"/>
    </source>
</evidence>
<dbReference type="InterPro" id="IPR017941">
    <property type="entry name" value="Rieske_2Fe-2S"/>
</dbReference>
<evidence type="ECO:0000256" key="2">
    <source>
        <dbReference type="ARBA" id="ARBA00022723"/>
    </source>
</evidence>
<dbReference type="Proteomes" id="UP000228987">
    <property type="component" value="Unassembled WGS sequence"/>
</dbReference>
<dbReference type="AlphaFoldDB" id="A0A2A5C6S1"/>
<comment type="caution">
    <text evidence="6">The sequence shown here is derived from an EMBL/GenBank/DDBJ whole genome shotgun (WGS) entry which is preliminary data.</text>
</comment>
<dbReference type="SUPFAM" id="SSF50022">
    <property type="entry name" value="ISP domain"/>
    <property type="match status" value="1"/>
</dbReference>
<dbReference type="GO" id="GO:0046872">
    <property type="term" value="F:metal ion binding"/>
    <property type="evidence" value="ECO:0007669"/>
    <property type="project" value="UniProtKB-KW"/>
</dbReference>
<keyword evidence="3" id="KW-0408">Iron</keyword>
<accession>A0A2A5C6S1</accession>
<dbReference type="PANTHER" id="PTHR40261:SF1">
    <property type="entry name" value="RIESKE DOMAIN-CONTAINING PROTEIN"/>
    <property type="match status" value="1"/>
</dbReference>
<feature type="domain" description="Rieske" evidence="5">
    <location>
        <begin position="15"/>
        <end position="121"/>
    </location>
</feature>
<dbReference type="Gene3D" id="2.102.10.10">
    <property type="entry name" value="Rieske [2Fe-2S] iron-sulphur domain"/>
    <property type="match status" value="1"/>
</dbReference>
<dbReference type="PANTHER" id="PTHR40261">
    <property type="match status" value="1"/>
</dbReference>
<organism evidence="6 7">
    <name type="scientific">SAR86 cluster bacterium</name>
    <dbReference type="NCBI Taxonomy" id="2030880"/>
    <lineage>
        <taxon>Bacteria</taxon>
        <taxon>Pseudomonadati</taxon>
        <taxon>Pseudomonadota</taxon>
        <taxon>Gammaproteobacteria</taxon>
        <taxon>SAR86 cluster</taxon>
    </lineage>
</organism>
<keyword evidence="4" id="KW-0411">Iron-sulfur</keyword>